<feature type="region of interest" description="Disordered" evidence="5">
    <location>
        <begin position="325"/>
        <end position="376"/>
    </location>
</feature>
<dbReference type="Proteomes" id="UP000002036">
    <property type="component" value="Chromosome G"/>
</dbReference>
<dbReference type="InterPro" id="IPR027417">
    <property type="entry name" value="P-loop_NTPase"/>
</dbReference>
<dbReference type="AlphaFoldDB" id="C5DMA2"/>
<name>C5DMA2_LACTC</name>
<keyword evidence="3" id="KW-0547">Nucleotide-binding</keyword>
<dbReference type="PROSITE" id="PS51420">
    <property type="entry name" value="RHO"/>
    <property type="match status" value="1"/>
</dbReference>
<dbReference type="PROSITE" id="PS51421">
    <property type="entry name" value="RAS"/>
    <property type="match status" value="1"/>
</dbReference>
<dbReference type="GeneID" id="8293619"/>
<sequence length="385" mass="41947">MSMLLYDLGPPENAVPREFDLSSSRIALVGDRGCGKTSLALRWCYGSLHSTGAREHLTSEDICHRRFLRPALRQSRTWAEYFELQMRLRSNFSGDGSDAGRSASFDSAAMSQLDYGFGAGNSATSNELRLRHKDTLDVQVLEGADFEQIDYSELAALQTFQTDGFMLCFDVTNAKSFETVQLMYQQVWKLRGDDVPMVLCALKADVAQEERAVDPEQVAELCDELGIDIDISFFEVSAFEDFNINEVFYRLLREIELRKDTLRRTRLASKDMVSEESGTMTATTLALDHSAVGETSAAELDDETIPTLPACTAPPAASKAAVSAPVLSGSPDASPASNAPCATPAPALSTKCSTRSSRPRNTTRAPPIRGGSAAPKTKHACCVIC</sequence>
<dbReference type="eggNOG" id="KOG0093">
    <property type="taxonomic scope" value="Eukaryota"/>
</dbReference>
<dbReference type="SUPFAM" id="SSF52540">
    <property type="entry name" value="P-loop containing nucleoside triphosphate hydrolases"/>
    <property type="match status" value="1"/>
</dbReference>
<organism evidence="6 7">
    <name type="scientific">Lachancea thermotolerans (strain ATCC 56472 / CBS 6340 / NRRL Y-8284)</name>
    <name type="common">Yeast</name>
    <name type="synonym">Kluyveromyces thermotolerans</name>
    <dbReference type="NCBI Taxonomy" id="559295"/>
    <lineage>
        <taxon>Eukaryota</taxon>
        <taxon>Fungi</taxon>
        <taxon>Dikarya</taxon>
        <taxon>Ascomycota</taxon>
        <taxon>Saccharomycotina</taxon>
        <taxon>Saccharomycetes</taxon>
        <taxon>Saccharomycetales</taxon>
        <taxon>Saccharomycetaceae</taxon>
        <taxon>Lachancea</taxon>
    </lineage>
</organism>
<keyword evidence="4" id="KW-0342">GTP-binding</keyword>
<evidence type="ECO:0000256" key="2">
    <source>
        <dbReference type="ARBA" id="ARBA00006270"/>
    </source>
</evidence>
<dbReference type="RefSeq" id="XP_002555350.1">
    <property type="nucleotide sequence ID" value="XM_002555304.1"/>
</dbReference>
<dbReference type="GO" id="GO:0003924">
    <property type="term" value="F:GTPase activity"/>
    <property type="evidence" value="ECO:0007669"/>
    <property type="project" value="InterPro"/>
</dbReference>
<evidence type="ECO:0000313" key="7">
    <source>
        <dbReference type="Proteomes" id="UP000002036"/>
    </source>
</evidence>
<dbReference type="STRING" id="559295.C5DMA2"/>
<evidence type="ECO:0000256" key="1">
    <source>
        <dbReference type="ARBA" id="ARBA00004342"/>
    </source>
</evidence>
<dbReference type="Gene3D" id="3.40.50.300">
    <property type="entry name" value="P-loop containing nucleotide triphosphate hydrolases"/>
    <property type="match status" value="1"/>
</dbReference>
<evidence type="ECO:0000256" key="4">
    <source>
        <dbReference type="ARBA" id="ARBA00023134"/>
    </source>
</evidence>
<dbReference type="PROSITE" id="PS51419">
    <property type="entry name" value="RAB"/>
    <property type="match status" value="1"/>
</dbReference>
<comment type="similarity">
    <text evidence="2">Belongs to the small GTPase superfamily. Rab family.</text>
</comment>
<dbReference type="Pfam" id="PF00071">
    <property type="entry name" value="Ras"/>
    <property type="match status" value="1"/>
</dbReference>
<dbReference type="OrthoDB" id="25896at2759"/>
<dbReference type="GO" id="GO:0005525">
    <property type="term" value="F:GTP binding"/>
    <property type="evidence" value="ECO:0007669"/>
    <property type="project" value="UniProtKB-KW"/>
</dbReference>
<protein>
    <submittedName>
        <fullName evidence="6">KLTH0G07172p</fullName>
    </submittedName>
</protein>
<dbReference type="HOGENOM" id="CLU_717784_0_0_1"/>
<reference evidence="6 7" key="1">
    <citation type="journal article" date="2009" name="Genome Res.">
        <title>Comparative genomics of protoploid Saccharomycetaceae.</title>
        <authorList>
            <consortium name="The Genolevures Consortium"/>
            <person name="Souciet J.-L."/>
            <person name="Dujon B."/>
            <person name="Gaillardin C."/>
            <person name="Johnston M."/>
            <person name="Baret P.V."/>
            <person name="Cliften P."/>
            <person name="Sherman D.J."/>
            <person name="Weissenbach J."/>
            <person name="Westhof E."/>
            <person name="Wincker P."/>
            <person name="Jubin C."/>
            <person name="Poulain J."/>
            <person name="Barbe V."/>
            <person name="Segurens B."/>
            <person name="Artiguenave F."/>
            <person name="Anthouard V."/>
            <person name="Vacherie B."/>
            <person name="Val M.-E."/>
            <person name="Fulton R.S."/>
            <person name="Minx P."/>
            <person name="Wilson R."/>
            <person name="Durrens P."/>
            <person name="Jean G."/>
            <person name="Marck C."/>
            <person name="Martin T."/>
            <person name="Nikolski M."/>
            <person name="Rolland T."/>
            <person name="Seret M.-L."/>
            <person name="Casaregola S."/>
            <person name="Despons L."/>
            <person name="Fairhead C."/>
            <person name="Fischer G."/>
            <person name="Lafontaine I."/>
            <person name="Leh V."/>
            <person name="Lemaire M."/>
            <person name="de Montigny J."/>
            <person name="Neuveglise C."/>
            <person name="Thierry A."/>
            <person name="Blanc-Lenfle I."/>
            <person name="Bleykasten C."/>
            <person name="Diffels J."/>
            <person name="Fritsch E."/>
            <person name="Frangeul L."/>
            <person name="Goeffon A."/>
            <person name="Jauniaux N."/>
            <person name="Kachouri-Lafond R."/>
            <person name="Payen C."/>
            <person name="Potier S."/>
            <person name="Pribylova L."/>
            <person name="Ozanne C."/>
            <person name="Richard G.-F."/>
            <person name="Sacerdot C."/>
            <person name="Straub M.-L."/>
            <person name="Talla E."/>
        </authorList>
    </citation>
    <scope>NUCLEOTIDE SEQUENCE [LARGE SCALE GENOMIC DNA]</scope>
    <source>
        <strain evidence="7">ATCC 56472 / CBS 6340 / NRRL Y-8284</strain>
    </source>
</reference>
<proteinExistence type="inferred from homology"/>
<comment type="subcellular location">
    <subcellularLocation>
        <location evidence="1">Cell membrane</location>
        <topology evidence="1">Lipid-anchor</topology>
        <orientation evidence="1">Cytoplasmic side</orientation>
    </subcellularLocation>
</comment>
<dbReference type="SMART" id="SM00174">
    <property type="entry name" value="RHO"/>
    <property type="match status" value="1"/>
</dbReference>
<dbReference type="InParanoid" id="C5DMA2"/>
<dbReference type="EMBL" id="CU928171">
    <property type="protein sequence ID" value="CAR24913.1"/>
    <property type="molecule type" value="Genomic_DNA"/>
</dbReference>
<dbReference type="FunCoup" id="C5DMA2">
    <property type="interactions" value="144"/>
</dbReference>
<dbReference type="OMA" id="TSEDICH"/>
<dbReference type="InterPro" id="IPR050305">
    <property type="entry name" value="Small_GTPase_Rab"/>
</dbReference>
<evidence type="ECO:0000256" key="3">
    <source>
        <dbReference type="ARBA" id="ARBA00022741"/>
    </source>
</evidence>
<dbReference type="SMART" id="SM00175">
    <property type="entry name" value="RAB"/>
    <property type="match status" value="1"/>
</dbReference>
<feature type="compositionally biased region" description="Low complexity" evidence="5">
    <location>
        <begin position="353"/>
        <end position="367"/>
    </location>
</feature>
<evidence type="ECO:0000256" key="5">
    <source>
        <dbReference type="SAM" id="MobiDB-lite"/>
    </source>
</evidence>
<evidence type="ECO:0000313" key="6">
    <source>
        <dbReference type="EMBL" id="CAR24913.1"/>
    </source>
</evidence>
<dbReference type="KEGG" id="lth:KLTH0G07172g"/>
<gene>
    <name evidence="6" type="ordered locus">KLTH0G07172g</name>
</gene>
<dbReference type="PANTHER" id="PTHR47980">
    <property type="entry name" value="LD44762P"/>
    <property type="match status" value="1"/>
</dbReference>
<dbReference type="PRINTS" id="PR00449">
    <property type="entry name" value="RASTRNSFRMNG"/>
</dbReference>
<dbReference type="SMART" id="SM00173">
    <property type="entry name" value="RAS"/>
    <property type="match status" value="1"/>
</dbReference>
<accession>C5DMA2</accession>
<keyword evidence="7" id="KW-1185">Reference proteome</keyword>
<dbReference type="InterPro" id="IPR001806">
    <property type="entry name" value="Small_GTPase"/>
</dbReference>
<dbReference type="GO" id="GO:0005886">
    <property type="term" value="C:plasma membrane"/>
    <property type="evidence" value="ECO:0007669"/>
    <property type="project" value="UniProtKB-SubCell"/>
</dbReference>